<evidence type="ECO:0000313" key="2">
    <source>
        <dbReference type="EMBL" id="KRZ73643.1"/>
    </source>
</evidence>
<sequence>MYLVAVVVSADLISATVNLFGFFFAHSNIRRKINRVERTVLQEFRNVRQQRGSVEEWELEVRLE</sequence>
<keyword evidence="1" id="KW-0812">Transmembrane</keyword>
<proteinExistence type="predicted"/>
<organism evidence="2 3">
    <name type="scientific">Trichinella papuae</name>
    <dbReference type="NCBI Taxonomy" id="268474"/>
    <lineage>
        <taxon>Eukaryota</taxon>
        <taxon>Metazoa</taxon>
        <taxon>Ecdysozoa</taxon>
        <taxon>Nematoda</taxon>
        <taxon>Enoplea</taxon>
        <taxon>Dorylaimia</taxon>
        <taxon>Trichinellida</taxon>
        <taxon>Trichinellidae</taxon>
        <taxon>Trichinella</taxon>
    </lineage>
</organism>
<keyword evidence="1" id="KW-0472">Membrane</keyword>
<dbReference type="EMBL" id="JYDO01000060">
    <property type="protein sequence ID" value="KRZ73643.1"/>
    <property type="molecule type" value="Genomic_DNA"/>
</dbReference>
<evidence type="ECO:0000256" key="1">
    <source>
        <dbReference type="SAM" id="Phobius"/>
    </source>
</evidence>
<evidence type="ECO:0000313" key="3">
    <source>
        <dbReference type="Proteomes" id="UP000054843"/>
    </source>
</evidence>
<keyword evidence="1" id="KW-1133">Transmembrane helix</keyword>
<comment type="caution">
    <text evidence="2">The sequence shown here is derived from an EMBL/GenBank/DDBJ whole genome shotgun (WGS) entry which is preliminary data.</text>
</comment>
<dbReference type="Proteomes" id="UP000054843">
    <property type="component" value="Unassembled WGS sequence"/>
</dbReference>
<gene>
    <name evidence="2" type="ORF">T10_12113</name>
</gene>
<accession>A0A0V1MPD9</accession>
<feature type="transmembrane region" description="Helical" evidence="1">
    <location>
        <begin position="6"/>
        <end position="25"/>
    </location>
</feature>
<reference evidence="2 3" key="1">
    <citation type="submission" date="2015-01" db="EMBL/GenBank/DDBJ databases">
        <title>Evolution of Trichinella species and genotypes.</title>
        <authorList>
            <person name="Korhonen P.K."/>
            <person name="Edoardo P."/>
            <person name="Giuseppe L.R."/>
            <person name="Gasser R.B."/>
        </authorList>
    </citation>
    <scope>NUCLEOTIDE SEQUENCE [LARGE SCALE GENOMIC DNA]</scope>
    <source>
        <strain evidence="2">ISS1980</strain>
    </source>
</reference>
<protein>
    <submittedName>
        <fullName evidence="2">Uncharacterized protein</fullName>
    </submittedName>
</protein>
<dbReference type="AlphaFoldDB" id="A0A0V1MPD9"/>
<keyword evidence="3" id="KW-1185">Reference proteome</keyword>
<name>A0A0V1MPD9_9BILA</name>